<dbReference type="RefSeq" id="WP_380072811.1">
    <property type="nucleotide sequence ID" value="NZ_JBHRTO010000001.1"/>
</dbReference>
<evidence type="ECO:0000256" key="1">
    <source>
        <dbReference type="SAM" id="Phobius"/>
    </source>
</evidence>
<evidence type="ECO:0000313" key="2">
    <source>
        <dbReference type="EMBL" id="MFC3181203.1"/>
    </source>
</evidence>
<dbReference type="InterPro" id="IPR009781">
    <property type="entry name" value="DUF1345"/>
</dbReference>
<accession>A0ABV7J016</accession>
<reference evidence="3" key="1">
    <citation type="journal article" date="2019" name="Int. J. Syst. Evol. Microbiol.">
        <title>The Global Catalogue of Microorganisms (GCM) 10K type strain sequencing project: providing services to taxonomists for standard genome sequencing and annotation.</title>
        <authorList>
            <consortium name="The Broad Institute Genomics Platform"/>
            <consortium name="The Broad Institute Genome Sequencing Center for Infectious Disease"/>
            <person name="Wu L."/>
            <person name="Ma J."/>
        </authorList>
    </citation>
    <scope>NUCLEOTIDE SEQUENCE [LARGE SCALE GENOMIC DNA]</scope>
    <source>
        <strain evidence="3">KCTC 52039</strain>
    </source>
</reference>
<sequence>MKRHIRFVFACLIGAVVAVLVQLTPLPFELRVLAAANAFFVSYLALMLQFAATTSSDELRTHAEQNDAGAAAILVLALAAAGISLTSIIMVLGAPSDSTHVRLIALASVPLGWAAVHVLAGFHYAYLFYQPHKAKTPAGLEFPGTKTPDPWDFLYFAFVIGMTAQVSDVTTSSAQMRKVVLLHSIGSFFYNTIILALAVNAAVTSA</sequence>
<feature type="transmembrane region" description="Helical" evidence="1">
    <location>
        <begin position="179"/>
        <end position="203"/>
    </location>
</feature>
<comment type="caution">
    <text evidence="2">The sequence shown here is derived from an EMBL/GenBank/DDBJ whole genome shotgun (WGS) entry which is preliminary data.</text>
</comment>
<feature type="transmembrane region" description="Helical" evidence="1">
    <location>
        <begin position="73"/>
        <end position="92"/>
    </location>
</feature>
<keyword evidence="1" id="KW-0812">Transmembrane</keyword>
<feature type="transmembrane region" description="Helical" evidence="1">
    <location>
        <begin position="104"/>
        <end position="129"/>
    </location>
</feature>
<dbReference type="Proteomes" id="UP001595547">
    <property type="component" value="Unassembled WGS sequence"/>
</dbReference>
<keyword evidence="1" id="KW-0472">Membrane</keyword>
<keyword evidence="3" id="KW-1185">Reference proteome</keyword>
<name>A0ABV7J016_9RHOB</name>
<protein>
    <submittedName>
        <fullName evidence="2">DUF1345 domain-containing protein</fullName>
    </submittedName>
</protein>
<dbReference type="Pfam" id="PF07077">
    <property type="entry name" value="DUF1345"/>
    <property type="match status" value="1"/>
</dbReference>
<proteinExistence type="predicted"/>
<evidence type="ECO:0000313" key="3">
    <source>
        <dbReference type="Proteomes" id="UP001595547"/>
    </source>
</evidence>
<dbReference type="EMBL" id="JBHRTO010000001">
    <property type="protein sequence ID" value="MFC3181203.1"/>
    <property type="molecule type" value="Genomic_DNA"/>
</dbReference>
<feature type="transmembrane region" description="Helical" evidence="1">
    <location>
        <begin position="33"/>
        <end position="52"/>
    </location>
</feature>
<keyword evidence="1" id="KW-1133">Transmembrane helix</keyword>
<gene>
    <name evidence="2" type="ORF">ACFOGH_09405</name>
</gene>
<organism evidence="2 3">
    <name type="scientific">Cypionkella sinensis</name>
    <dbReference type="NCBI Taxonomy" id="1756043"/>
    <lineage>
        <taxon>Bacteria</taxon>
        <taxon>Pseudomonadati</taxon>
        <taxon>Pseudomonadota</taxon>
        <taxon>Alphaproteobacteria</taxon>
        <taxon>Rhodobacterales</taxon>
        <taxon>Paracoccaceae</taxon>
        <taxon>Cypionkella</taxon>
    </lineage>
</organism>